<reference evidence="11 12" key="1">
    <citation type="submission" date="2015-08" db="EMBL/GenBank/DDBJ databases">
        <title>The genome of the Asian arowana (Scleropages formosus).</title>
        <authorList>
            <person name="Tan M.H."/>
            <person name="Gan H.M."/>
            <person name="Croft L.J."/>
            <person name="Austin C.M."/>
        </authorList>
    </citation>
    <scope>NUCLEOTIDE SEQUENCE [LARGE SCALE GENOMIC DNA]</scope>
    <source>
        <strain evidence="11">Aro1</strain>
    </source>
</reference>
<dbReference type="InterPro" id="IPR001811">
    <property type="entry name" value="Chemokine_IL8-like_dom"/>
</dbReference>
<dbReference type="SMART" id="SM00199">
    <property type="entry name" value="SCY"/>
    <property type="match status" value="2"/>
</dbReference>
<gene>
    <name evidence="11" type="ORF">Z043_124574</name>
</gene>
<keyword evidence="3 9" id="KW-0145">Chemotaxis</keyword>
<dbReference type="PROSITE" id="PS00471">
    <property type="entry name" value="SMALL_CYTOKINES_CXC"/>
    <property type="match status" value="2"/>
</dbReference>
<evidence type="ECO:0000259" key="10">
    <source>
        <dbReference type="SMART" id="SM00199"/>
    </source>
</evidence>
<organism evidence="11 12">
    <name type="scientific">Scleropages formosus</name>
    <name type="common">Asian bonytongue</name>
    <name type="synonym">Osteoglossum formosum</name>
    <dbReference type="NCBI Taxonomy" id="113540"/>
    <lineage>
        <taxon>Eukaryota</taxon>
        <taxon>Metazoa</taxon>
        <taxon>Chordata</taxon>
        <taxon>Craniata</taxon>
        <taxon>Vertebrata</taxon>
        <taxon>Euteleostomi</taxon>
        <taxon>Actinopterygii</taxon>
        <taxon>Neopterygii</taxon>
        <taxon>Teleostei</taxon>
        <taxon>Osteoglossocephala</taxon>
        <taxon>Osteoglossomorpha</taxon>
        <taxon>Osteoglossiformes</taxon>
        <taxon>Osteoglossidae</taxon>
        <taxon>Scleropages</taxon>
    </lineage>
</organism>
<evidence type="ECO:0000256" key="6">
    <source>
        <dbReference type="ARBA" id="ARBA00022729"/>
    </source>
</evidence>
<accession>A0A0P7UC83</accession>
<dbReference type="GO" id="GO:0006955">
    <property type="term" value="P:immune response"/>
    <property type="evidence" value="ECO:0007669"/>
    <property type="project" value="InterPro"/>
</dbReference>
<keyword evidence="5 9" id="KW-0964">Secreted</keyword>
<dbReference type="GO" id="GO:0006952">
    <property type="term" value="P:defense response"/>
    <property type="evidence" value="ECO:0007669"/>
    <property type="project" value="InterPro"/>
</dbReference>
<dbReference type="STRING" id="113540.ENSSFOP00015029889"/>
<evidence type="ECO:0000256" key="7">
    <source>
        <dbReference type="ARBA" id="ARBA00023157"/>
    </source>
</evidence>
<protein>
    <recommendedName>
        <fullName evidence="9">C-X-C motif chemokine</fullName>
    </recommendedName>
</protein>
<dbReference type="InterPro" id="IPR039809">
    <property type="entry name" value="Chemokine_b/g/d"/>
</dbReference>
<dbReference type="Gene3D" id="2.40.50.40">
    <property type="match status" value="2"/>
</dbReference>
<comment type="caution">
    <text evidence="11">The sequence shown here is derived from an EMBL/GenBank/DDBJ whole genome shotgun (WGS) entry which is preliminary data.</text>
</comment>
<dbReference type="CDD" id="cd00273">
    <property type="entry name" value="Chemokine_CXC"/>
    <property type="match status" value="2"/>
</dbReference>
<evidence type="ECO:0000256" key="8">
    <source>
        <dbReference type="ARBA" id="ARBA00054901"/>
    </source>
</evidence>
<keyword evidence="7" id="KW-1015">Disulfide bond</keyword>
<evidence type="ECO:0000256" key="9">
    <source>
        <dbReference type="RuleBase" id="RU361149"/>
    </source>
</evidence>
<feature type="domain" description="Chemokine interleukin-8-like" evidence="10">
    <location>
        <begin position="87"/>
        <end position="149"/>
    </location>
</feature>
<proteinExistence type="inferred from homology"/>
<dbReference type="EMBL" id="JARO02015738">
    <property type="protein sequence ID" value="KPP57678.1"/>
    <property type="molecule type" value="Genomic_DNA"/>
</dbReference>
<dbReference type="InterPro" id="IPR036048">
    <property type="entry name" value="Interleukin_8-like_sf"/>
</dbReference>
<evidence type="ECO:0000313" key="11">
    <source>
        <dbReference type="EMBL" id="KPP57678.1"/>
    </source>
</evidence>
<dbReference type="SUPFAM" id="SSF54117">
    <property type="entry name" value="Interleukin 8-like chemokines"/>
    <property type="match status" value="2"/>
</dbReference>
<evidence type="ECO:0000256" key="3">
    <source>
        <dbReference type="ARBA" id="ARBA00022500"/>
    </source>
</evidence>
<dbReference type="GO" id="GO:0008009">
    <property type="term" value="F:chemokine activity"/>
    <property type="evidence" value="ECO:0007669"/>
    <property type="project" value="InterPro"/>
</dbReference>
<dbReference type="GO" id="GO:0042056">
    <property type="term" value="F:chemoattractant activity"/>
    <property type="evidence" value="ECO:0007669"/>
    <property type="project" value="UniProtKB-ARBA"/>
</dbReference>
<keyword evidence="4 9" id="KW-0202">Cytokine</keyword>
<evidence type="ECO:0000256" key="1">
    <source>
        <dbReference type="ARBA" id="ARBA00004613"/>
    </source>
</evidence>
<dbReference type="Proteomes" id="UP000034805">
    <property type="component" value="Unassembled WGS sequence"/>
</dbReference>
<dbReference type="InterPro" id="IPR001089">
    <property type="entry name" value="Chemokine_CXC"/>
</dbReference>
<feature type="non-terminal residue" evidence="11">
    <location>
        <position position="153"/>
    </location>
</feature>
<dbReference type="InterPro" id="IPR018048">
    <property type="entry name" value="Chemokine_CXC_CS"/>
</dbReference>
<feature type="domain" description="Chemokine interleukin-8-like" evidence="10">
    <location>
        <begin position="8"/>
        <end position="70"/>
    </location>
</feature>
<comment type="subcellular location">
    <subcellularLocation>
        <location evidence="1 9">Secreted</location>
    </subcellularLocation>
</comment>
<evidence type="ECO:0000256" key="2">
    <source>
        <dbReference type="ARBA" id="ARBA00010665"/>
    </source>
</evidence>
<dbReference type="AlphaFoldDB" id="A0A0P7UC83"/>
<dbReference type="PANTHER" id="PTHR12015:SF191">
    <property type="entry name" value="C-X-C MOTIF CHEMOKINE 11"/>
    <property type="match status" value="1"/>
</dbReference>
<sequence length="153" mass="17281">MGMMIVSRGRCLCIGPGVNFIRPRSIKTIEVYFPSTFCEKMEVIVTLKNKKVQKCLNPDSEFAKNFIRNTQRSKSSSSSERMAVVSTGRCLCIDEGVNFIKLKNIQKVEVYAASSSCEKMEIIVTLKGTGEKKCLNPESKFAKNFIKKSQRHK</sequence>
<comment type="function">
    <text evidence="8">Ligand for cxcr3.2. Chemotactic for macrophages.</text>
</comment>
<evidence type="ECO:0000256" key="4">
    <source>
        <dbReference type="ARBA" id="ARBA00022514"/>
    </source>
</evidence>
<dbReference type="Pfam" id="PF00048">
    <property type="entry name" value="IL8"/>
    <property type="match status" value="2"/>
</dbReference>
<evidence type="ECO:0000313" key="12">
    <source>
        <dbReference type="Proteomes" id="UP000034805"/>
    </source>
</evidence>
<dbReference type="PANTHER" id="PTHR12015">
    <property type="entry name" value="SMALL INDUCIBLE CYTOKINE A"/>
    <property type="match status" value="1"/>
</dbReference>
<keyword evidence="6" id="KW-0732">Signal</keyword>
<dbReference type="GO" id="GO:0005615">
    <property type="term" value="C:extracellular space"/>
    <property type="evidence" value="ECO:0007669"/>
    <property type="project" value="UniProtKB-UniRule"/>
</dbReference>
<evidence type="ECO:0000256" key="5">
    <source>
        <dbReference type="ARBA" id="ARBA00022525"/>
    </source>
</evidence>
<dbReference type="PRINTS" id="PR00437">
    <property type="entry name" value="SMALLCYTKCXC"/>
</dbReference>
<dbReference type="FunFam" id="2.40.50.40:FF:000004">
    <property type="entry name" value="C-X-C motif chemokine"/>
    <property type="match status" value="2"/>
</dbReference>
<dbReference type="InterPro" id="IPR033899">
    <property type="entry name" value="CXC_Chemokine_domain"/>
</dbReference>
<comment type="similarity">
    <text evidence="2 9">Belongs to the intercrine alpha (chemokine CxC) family.</text>
</comment>
<name>A0A0P7UC83_SCLFO</name>